<name>A0A7Y0DZT7_9PROT</name>
<evidence type="ECO:0000313" key="1">
    <source>
        <dbReference type="EMBL" id="NMM44622.1"/>
    </source>
</evidence>
<organism evidence="1 2">
    <name type="scientific">Pacificispira spongiicola</name>
    <dbReference type="NCBI Taxonomy" id="2729598"/>
    <lineage>
        <taxon>Bacteria</taxon>
        <taxon>Pseudomonadati</taxon>
        <taxon>Pseudomonadota</taxon>
        <taxon>Alphaproteobacteria</taxon>
        <taxon>Rhodospirillales</taxon>
        <taxon>Rhodospirillaceae</taxon>
        <taxon>Pacificispira</taxon>
    </lineage>
</organism>
<comment type="caution">
    <text evidence="1">The sequence shown here is derived from an EMBL/GenBank/DDBJ whole genome shotgun (WGS) entry which is preliminary data.</text>
</comment>
<protein>
    <submittedName>
        <fullName evidence="1">Uncharacterized protein</fullName>
    </submittedName>
</protein>
<dbReference type="RefSeq" id="WP_169624943.1">
    <property type="nucleotide sequence ID" value="NZ_JABBNT010000002.1"/>
</dbReference>
<sequence length="183" mass="20632">MFSADLNFIVARDSDPTKIPADAMSRKMPVSLDFQEAMTLGGFTKAHETVMAMADDGVVDWSRFDITSFAYWMPAIATLDRIETEAGEPDFVYRFVGESINTIAKRSLRGISLRQVLVGPAMNWILTEYETTLKEGHPRASTGQVTISDMNWVRYLRFLYPVRTATGVDRILLFMLYDTSLPA</sequence>
<dbReference type="Proteomes" id="UP000539372">
    <property type="component" value="Unassembled WGS sequence"/>
</dbReference>
<dbReference type="AlphaFoldDB" id="A0A7Y0DZT7"/>
<proteinExistence type="predicted"/>
<evidence type="ECO:0000313" key="2">
    <source>
        <dbReference type="Proteomes" id="UP000539372"/>
    </source>
</evidence>
<reference evidence="1 2" key="1">
    <citation type="submission" date="2020-04" db="EMBL/GenBank/DDBJ databases">
        <title>Rhodospirillaceae bacterium KN72 isolated from deep sea.</title>
        <authorList>
            <person name="Zhang D.-C."/>
        </authorList>
    </citation>
    <scope>NUCLEOTIDE SEQUENCE [LARGE SCALE GENOMIC DNA]</scope>
    <source>
        <strain evidence="1 2">KN72</strain>
    </source>
</reference>
<dbReference type="EMBL" id="JABBNT010000002">
    <property type="protein sequence ID" value="NMM44622.1"/>
    <property type="molecule type" value="Genomic_DNA"/>
</dbReference>
<keyword evidence="2" id="KW-1185">Reference proteome</keyword>
<accession>A0A7Y0DZT7</accession>
<gene>
    <name evidence="1" type="ORF">HH303_09025</name>
</gene>